<dbReference type="Gene3D" id="3.40.50.10660">
    <property type="entry name" value="PrpR receptor domain-like"/>
    <property type="match status" value="1"/>
</dbReference>
<evidence type="ECO:0000313" key="7">
    <source>
        <dbReference type="Proteomes" id="UP000515703"/>
    </source>
</evidence>
<dbReference type="InterPro" id="IPR058031">
    <property type="entry name" value="AAA_lid_NorR"/>
</dbReference>
<dbReference type="InterPro" id="IPR027417">
    <property type="entry name" value="P-loop_NTPase"/>
</dbReference>
<dbReference type="InterPro" id="IPR002078">
    <property type="entry name" value="Sigma_54_int"/>
</dbReference>
<dbReference type="InterPro" id="IPR002197">
    <property type="entry name" value="HTH_Fis"/>
</dbReference>
<dbReference type="KEGG" id="acht:bsdcttw_01030"/>
<keyword evidence="3" id="KW-0805">Transcription regulation</keyword>
<name>A0A7I8DF93_9FIRM</name>
<dbReference type="GO" id="GO:0043565">
    <property type="term" value="F:sequence-specific DNA binding"/>
    <property type="evidence" value="ECO:0007669"/>
    <property type="project" value="InterPro"/>
</dbReference>
<evidence type="ECO:0000256" key="1">
    <source>
        <dbReference type="ARBA" id="ARBA00022741"/>
    </source>
</evidence>
<evidence type="ECO:0000259" key="5">
    <source>
        <dbReference type="PROSITE" id="PS50045"/>
    </source>
</evidence>
<keyword evidence="2" id="KW-0067">ATP-binding</keyword>
<dbReference type="GO" id="GO:0006355">
    <property type="term" value="P:regulation of DNA-templated transcription"/>
    <property type="evidence" value="ECO:0007669"/>
    <property type="project" value="InterPro"/>
</dbReference>
<dbReference type="Pfam" id="PF02954">
    <property type="entry name" value="HTH_8"/>
    <property type="match status" value="1"/>
</dbReference>
<dbReference type="SUPFAM" id="SSF159800">
    <property type="entry name" value="PrpR receptor domain-like"/>
    <property type="match status" value="1"/>
</dbReference>
<evidence type="ECO:0000256" key="2">
    <source>
        <dbReference type="ARBA" id="ARBA00022840"/>
    </source>
</evidence>
<dbReference type="Gene3D" id="3.40.50.300">
    <property type="entry name" value="P-loop containing nucleotide triphosphate hydrolases"/>
    <property type="match status" value="1"/>
</dbReference>
<dbReference type="InterPro" id="IPR009057">
    <property type="entry name" value="Homeodomain-like_sf"/>
</dbReference>
<dbReference type="GO" id="GO:0005524">
    <property type="term" value="F:ATP binding"/>
    <property type="evidence" value="ECO:0007669"/>
    <property type="project" value="UniProtKB-KW"/>
</dbReference>
<feature type="domain" description="Sigma-54 factor interaction" evidence="5">
    <location>
        <begin position="308"/>
        <end position="512"/>
    </location>
</feature>
<dbReference type="PROSITE" id="PS50045">
    <property type="entry name" value="SIGMA54_INTERACT_4"/>
    <property type="match status" value="1"/>
</dbReference>
<dbReference type="Proteomes" id="UP000515703">
    <property type="component" value="Chromosome"/>
</dbReference>
<dbReference type="Gene3D" id="3.40.50.2300">
    <property type="match status" value="1"/>
</dbReference>
<reference evidence="6 7" key="2">
    <citation type="submission" date="2020-08" db="EMBL/GenBank/DDBJ databases">
        <authorList>
            <person name="Ueki A."/>
            <person name="Tonouchi A."/>
        </authorList>
    </citation>
    <scope>NUCLEOTIDE SEQUENCE [LARGE SCALE GENOMIC DNA]</scope>
    <source>
        <strain evidence="6 7">CTTW</strain>
    </source>
</reference>
<dbReference type="PANTHER" id="PTHR32071">
    <property type="entry name" value="TRANSCRIPTIONAL REGULATORY PROTEIN"/>
    <property type="match status" value="1"/>
</dbReference>
<dbReference type="Pfam" id="PF14532">
    <property type="entry name" value="Sigma54_activ_2"/>
    <property type="match status" value="1"/>
</dbReference>
<gene>
    <name evidence="6" type="ORF">bsdcttw_01030</name>
</gene>
<dbReference type="EMBL" id="AP023368">
    <property type="protein sequence ID" value="BCJ97062.1"/>
    <property type="molecule type" value="Genomic_DNA"/>
</dbReference>
<dbReference type="SUPFAM" id="SSF46689">
    <property type="entry name" value="Homeodomain-like"/>
    <property type="match status" value="1"/>
</dbReference>
<dbReference type="SUPFAM" id="SSF52540">
    <property type="entry name" value="P-loop containing nucleoside triphosphate hydrolases"/>
    <property type="match status" value="1"/>
</dbReference>
<keyword evidence="7" id="KW-1185">Reference proteome</keyword>
<dbReference type="Gene3D" id="1.10.8.60">
    <property type="match status" value="1"/>
</dbReference>
<proteinExistence type="predicted"/>
<reference evidence="6 7" key="1">
    <citation type="submission" date="2020-08" db="EMBL/GenBank/DDBJ databases">
        <title>Draft genome sequencing of an Anaerocolumna strain isolated from anoxic soil subjected to BSD treatment.</title>
        <authorList>
            <person name="Uek A."/>
            <person name="Tonouchi A."/>
        </authorList>
    </citation>
    <scope>NUCLEOTIDE SEQUENCE [LARGE SCALE GENOMIC DNA]</scope>
    <source>
        <strain evidence="6 7">CTTW</strain>
    </source>
</reference>
<dbReference type="Pfam" id="PF06506">
    <property type="entry name" value="PrpR_N"/>
    <property type="match status" value="1"/>
</dbReference>
<keyword evidence="4" id="KW-0804">Transcription</keyword>
<dbReference type="InterPro" id="IPR010524">
    <property type="entry name" value="Sig_transdc_resp-reg_PrpR_N"/>
</dbReference>
<sequence length="598" mass="68121">MQKVKILGIAPYDGIKSLMLQIAEKRNDVELTAFTGNLDDGLAIAAKYENSGYDVIISRGGTADLIREHCKIPVIDITLSIYDIFRSIKLAENSTNKYVIIGFPAITKNAHFICDILHYNIKICTIHNETEASNALKGLREEGYDMVLCDMITSSLAQKYGMNSILITSGSESIEAAFDLSIQMSVSINKIRNDVTFFQMILENHPHPYLVFNDNLQQIYYSGFSSEPQPVMDEIRKHLPLVKSEGYQKSYFEHGGLLYVLIGKEHTENGQSYIIYYINQRKLPLALTKNGIYHISKEDAYDKFFNSFYGITHSTQNDFMSIEQYAESDYPVMILGEHGTGKEQLARLLYANSKYQNNPMIIIDCARLGTRGWEFITGDNNSPLSDTKTTIYIKNINSLSNDRFMELLSIIKDLNVHRKNRILFTNTLDKDVSLHYSEKIINTLSCLTLTIPPLREHKDDIPNLASLYISVLNMRFAKEIVGFEPAALKLMQDYNWPFNFDQFKRILSQLVNATTTSYISADMVSAILGKELSDTIQMDNGKIYVNLNQTLEEINLEIIKILLNQESNNQSKVAKILGIGRSTLWRMMQKMDMVKTEE</sequence>
<dbReference type="Pfam" id="PF25601">
    <property type="entry name" value="AAA_lid_14"/>
    <property type="match status" value="1"/>
</dbReference>
<evidence type="ECO:0000256" key="3">
    <source>
        <dbReference type="ARBA" id="ARBA00023015"/>
    </source>
</evidence>
<accession>A0A7I8DF93</accession>
<organism evidence="6 7">
    <name type="scientific">Anaerocolumna chitinilytica</name>
    <dbReference type="NCBI Taxonomy" id="1727145"/>
    <lineage>
        <taxon>Bacteria</taxon>
        <taxon>Bacillati</taxon>
        <taxon>Bacillota</taxon>
        <taxon>Clostridia</taxon>
        <taxon>Lachnospirales</taxon>
        <taxon>Lachnospiraceae</taxon>
        <taxon>Anaerocolumna</taxon>
    </lineage>
</organism>
<dbReference type="PRINTS" id="PR01590">
    <property type="entry name" value="HTHFIS"/>
</dbReference>
<evidence type="ECO:0000313" key="6">
    <source>
        <dbReference type="EMBL" id="BCJ97062.1"/>
    </source>
</evidence>
<dbReference type="RefSeq" id="WP_185257528.1">
    <property type="nucleotide sequence ID" value="NZ_AP023368.1"/>
</dbReference>
<protein>
    <submittedName>
        <fullName evidence="6">Transcriptional regulator</fullName>
    </submittedName>
</protein>
<keyword evidence="1" id="KW-0547">Nucleotide-binding</keyword>
<evidence type="ECO:0000256" key="4">
    <source>
        <dbReference type="ARBA" id="ARBA00023163"/>
    </source>
</evidence>
<dbReference type="GO" id="GO:0000156">
    <property type="term" value="F:phosphorelay response regulator activity"/>
    <property type="evidence" value="ECO:0007669"/>
    <property type="project" value="InterPro"/>
</dbReference>
<dbReference type="Gene3D" id="1.10.10.60">
    <property type="entry name" value="Homeodomain-like"/>
    <property type="match status" value="1"/>
</dbReference>
<dbReference type="AlphaFoldDB" id="A0A7I8DF93"/>